<accession>A0A250L260</accession>
<feature type="domain" description="Amidohydrolase-related" evidence="2">
    <location>
        <begin position="59"/>
        <end position="357"/>
    </location>
</feature>
<dbReference type="InterPro" id="IPR032466">
    <property type="entry name" value="Metal_Hydrolase"/>
</dbReference>
<dbReference type="GO" id="GO:0016787">
    <property type="term" value="F:hydrolase activity"/>
    <property type="evidence" value="ECO:0007669"/>
    <property type="project" value="UniProtKB-KW"/>
</dbReference>
<name>A0A250L260_9BURK</name>
<dbReference type="AlphaFoldDB" id="A0A250L260"/>
<protein>
    <submittedName>
        <fullName evidence="3">Amidohydrolase</fullName>
    </submittedName>
</protein>
<dbReference type="GO" id="GO:0019748">
    <property type="term" value="P:secondary metabolic process"/>
    <property type="evidence" value="ECO:0007669"/>
    <property type="project" value="TreeGrafter"/>
</dbReference>
<dbReference type="PANTHER" id="PTHR21240:SF28">
    <property type="entry name" value="ISO-OROTATE DECARBOXYLASE (EUROFUNG)"/>
    <property type="match status" value="1"/>
</dbReference>
<evidence type="ECO:0000256" key="1">
    <source>
        <dbReference type="ARBA" id="ARBA00023239"/>
    </source>
</evidence>
<sequence length="377" mass="41104">MASESVSDHLPFGGRQLIRRGVRGALRSICFEKFQTDQSDCNDLHDEIICEVWYMAGKIDTHHHIVPPTYAAWLTQRGITAGGLAIPSWSEEAALDLIDASGIATGIFSVSTPGVHLGDDVEAREKAREVNEFAANIVAGYPGRFGFFATLTLPDVEGAITEAKHAFDQLNADGVVLISSVRGTYLGDESWAPLFDELNRRHAVVFVHPGDLPAEPVPGIPPYAADFLLDTTRAAINVAKSGWLERFPNVRIILSHAGGFIPYAAQRIARVVSPDGSRDGGLARLRRFYFDTALSSSPYAMPALLAFADPTHITFGSDWPYAPKSSSLAFTEMLHAFPLTPDQRHAIYRGNAEQLFPRLSSTCQASPLIDETRPQSS</sequence>
<dbReference type="GO" id="GO:0005737">
    <property type="term" value="C:cytoplasm"/>
    <property type="evidence" value="ECO:0007669"/>
    <property type="project" value="TreeGrafter"/>
</dbReference>
<dbReference type="EMBL" id="AP018357">
    <property type="protein sequence ID" value="BBA38730.1"/>
    <property type="molecule type" value="Genomic_DNA"/>
</dbReference>
<evidence type="ECO:0000259" key="2">
    <source>
        <dbReference type="Pfam" id="PF04909"/>
    </source>
</evidence>
<organism evidence="3">
    <name type="scientific">Burkholderia contaminans</name>
    <dbReference type="NCBI Taxonomy" id="488447"/>
    <lineage>
        <taxon>Bacteria</taxon>
        <taxon>Pseudomonadati</taxon>
        <taxon>Pseudomonadota</taxon>
        <taxon>Betaproteobacteria</taxon>
        <taxon>Burkholderiales</taxon>
        <taxon>Burkholderiaceae</taxon>
        <taxon>Burkholderia</taxon>
        <taxon>Burkholderia cepacia complex</taxon>
    </lineage>
</organism>
<dbReference type="InterPro" id="IPR006680">
    <property type="entry name" value="Amidohydro-rel"/>
</dbReference>
<dbReference type="Pfam" id="PF04909">
    <property type="entry name" value="Amidohydro_2"/>
    <property type="match status" value="1"/>
</dbReference>
<evidence type="ECO:0000313" key="3">
    <source>
        <dbReference type="EMBL" id="BBA38730.1"/>
    </source>
</evidence>
<reference evidence="3" key="1">
    <citation type="journal article" date="2016" name="Biosci. Biotechnol. Biochem.">
        <title>Bioconversion of AHX to AOH by resting cells of Burkholderia contaminans CH-1.</title>
        <authorList>
            <person name="Choi J.H."/>
            <person name="Kikuchi A."/>
            <person name="Pumkaeo P."/>
            <person name="Hirai H."/>
            <person name="Tokuyama S."/>
            <person name="Kawagishi H."/>
        </authorList>
    </citation>
    <scope>NUCLEOTIDE SEQUENCE</scope>
    <source>
        <strain evidence="3">CH-1</strain>
    </source>
</reference>
<proteinExistence type="predicted"/>
<dbReference type="PANTHER" id="PTHR21240">
    <property type="entry name" value="2-AMINO-3-CARBOXYLMUCONATE-6-SEMIALDEHYDE DECARBOXYLASE"/>
    <property type="match status" value="1"/>
</dbReference>
<keyword evidence="1" id="KW-0456">Lyase</keyword>
<dbReference type="InterPro" id="IPR032465">
    <property type="entry name" value="ACMSD"/>
</dbReference>
<keyword evidence="3" id="KW-0378">Hydrolase</keyword>
<dbReference type="CDD" id="cd01292">
    <property type="entry name" value="metallo-dependent_hydrolases"/>
    <property type="match status" value="1"/>
</dbReference>
<dbReference type="GO" id="GO:0016831">
    <property type="term" value="F:carboxy-lyase activity"/>
    <property type="evidence" value="ECO:0007669"/>
    <property type="project" value="InterPro"/>
</dbReference>
<dbReference type="Gene3D" id="3.20.20.140">
    <property type="entry name" value="Metal-dependent hydrolases"/>
    <property type="match status" value="1"/>
</dbReference>
<gene>
    <name evidence="3" type="ORF">BCCH1_11500</name>
</gene>
<dbReference type="SUPFAM" id="SSF51556">
    <property type="entry name" value="Metallo-dependent hydrolases"/>
    <property type="match status" value="1"/>
</dbReference>
<reference evidence="3" key="2">
    <citation type="journal article" date="2017" name="Genome Announc.">
        <title>High-Quality Draft Genome Sequence of Burkholderia contaminans CH-1, a Gram-Negative Bacterium That Metabolizes 2-Azahypoxanthine, a Plant Growth-Regulating Compound.</title>
        <authorList>
            <person name="Choi J.-H."/>
            <person name="Sugiura H."/>
            <person name="Moriuchi R."/>
            <person name="Kawagishi H."/>
            <person name="Dohra H."/>
        </authorList>
    </citation>
    <scope>NUCLEOTIDE SEQUENCE</scope>
    <source>
        <strain evidence="3">CH-1</strain>
    </source>
</reference>